<evidence type="ECO:0000256" key="2">
    <source>
        <dbReference type="ARBA" id="ARBA00023002"/>
    </source>
</evidence>
<proteinExistence type="predicted"/>
<feature type="domain" description="Plastocyanin-like" evidence="7">
    <location>
        <begin position="68"/>
        <end position="162"/>
    </location>
</feature>
<evidence type="ECO:0000313" key="9">
    <source>
        <dbReference type="EMBL" id="BBO92663.1"/>
    </source>
</evidence>
<evidence type="ECO:0000256" key="4">
    <source>
        <dbReference type="SAM" id="MobiDB-lite"/>
    </source>
</evidence>
<dbReference type="NCBIfam" id="NF012211">
    <property type="entry name" value="tand_rpt_95"/>
    <property type="match status" value="2"/>
</dbReference>
<gene>
    <name evidence="9" type="ORF">DSCOOX_58430</name>
</gene>
<evidence type="ECO:0000313" key="10">
    <source>
        <dbReference type="Proteomes" id="UP000422108"/>
    </source>
</evidence>
<reference evidence="9 10" key="1">
    <citation type="submission" date="2019-11" db="EMBL/GenBank/DDBJ databases">
        <title>Comparative genomics of hydrocarbon-degrading Desulfosarcina strains.</title>
        <authorList>
            <person name="Watanabe M."/>
            <person name="Kojima H."/>
            <person name="Fukui M."/>
        </authorList>
    </citation>
    <scope>NUCLEOTIDE SEQUENCE [LARGE SCALE GENOMIC DNA]</scope>
    <source>
        <strain evidence="10">oXyS1</strain>
    </source>
</reference>
<evidence type="ECO:0000256" key="5">
    <source>
        <dbReference type="SAM" id="SignalP"/>
    </source>
</evidence>
<dbReference type="Pfam" id="PF00394">
    <property type="entry name" value="Cu-oxidase"/>
    <property type="match status" value="1"/>
</dbReference>
<dbReference type="Pfam" id="PF17803">
    <property type="entry name" value="Cadherin_4"/>
    <property type="match status" value="1"/>
</dbReference>
<dbReference type="Pfam" id="PF17963">
    <property type="entry name" value="Big_9"/>
    <property type="match status" value="2"/>
</dbReference>
<dbReference type="PANTHER" id="PTHR11709:SF394">
    <property type="entry name" value="FI03373P-RELATED"/>
    <property type="match status" value="1"/>
</dbReference>
<dbReference type="Gene3D" id="2.60.40.420">
    <property type="entry name" value="Cupredoxins - blue copper proteins"/>
    <property type="match status" value="1"/>
</dbReference>
<keyword evidence="2" id="KW-0560">Oxidoreductase</keyword>
<sequence>MMKYTIRFNRFRLPVLVLVVLALAAPSLAADVTIDLCATTGSVTMPDTTVVPIWGYVPGASCAAGAATLPNPVIRVASGDSLTINLTNNLSEPVSFFVPGLMSIPSGGTAGKFTAEADPGGTATYVFDLTNRSGTFLFHSATDRIRTQVPMGLYGALVVDQAPGMAYADVSYFDDQVLVFSEIDPALNADPAGYGGARVINWNPQYFLINGEAYDPATPPTGIGTNQDILLRFVNAGLRTVVPTIGGGLYMNLVGEDGNRYPQPIWQYGIELQAGKTIDAVVNAGADGDYAVYDRALHLVNGGMVTVLQAGAVGGTPTAVSDSYSVDEDGTLTADGVAPNPAGVLANDTGGALAAVLVSGPSSGALSLASDGSFTYTPNSDFFGADQFSYAANDGGGGPNSAPAVVSITVNGLPDAPVAAADSYEAIEGQILNVAAPGVLGNDSDPDGDALNAQNWTTPALGSLTGYGDGGFDFDATGLTAGDVATFDYDACDPGPLCSTATVTVTVIAPPPPPDNIPPVANDDTTSSARGTTLSNYDIVANDTDSDGTIDATSVVITTGSTTQAGGTVINNGNGTITYTPRNNGYRGTDTFQYTVNDDVGATSNVATVRINVQ</sequence>
<dbReference type="Gene3D" id="2.60.40.3440">
    <property type="match status" value="1"/>
</dbReference>
<organism evidence="9 10">
    <name type="scientific">Desulfosarcina ovata subsp. ovata</name>
    <dbReference type="NCBI Taxonomy" id="2752305"/>
    <lineage>
        <taxon>Bacteria</taxon>
        <taxon>Pseudomonadati</taxon>
        <taxon>Thermodesulfobacteriota</taxon>
        <taxon>Desulfobacteria</taxon>
        <taxon>Desulfobacterales</taxon>
        <taxon>Desulfosarcinaceae</taxon>
        <taxon>Desulfosarcina</taxon>
    </lineage>
</organism>
<dbReference type="Gene3D" id="2.60.40.2810">
    <property type="match status" value="1"/>
</dbReference>
<dbReference type="InterPro" id="IPR011707">
    <property type="entry name" value="Cu-oxidase-like_N"/>
</dbReference>
<accession>A0A5K8AIZ5</accession>
<feature type="domain" description="Plastocyanin-like" evidence="6">
    <location>
        <begin position="203"/>
        <end position="294"/>
    </location>
</feature>
<keyword evidence="5" id="KW-0732">Signal</keyword>
<dbReference type="InterPro" id="IPR008972">
    <property type="entry name" value="Cupredoxin"/>
</dbReference>
<dbReference type="AlphaFoldDB" id="A0A5K8AIZ5"/>
<keyword evidence="1" id="KW-0479">Metal-binding</keyword>
<evidence type="ECO:0000256" key="3">
    <source>
        <dbReference type="ARBA" id="ARBA00023008"/>
    </source>
</evidence>
<feature type="domain" description="RapA2 cadherin-like" evidence="8">
    <location>
        <begin position="404"/>
        <end position="474"/>
    </location>
</feature>
<feature type="signal peptide" evidence="5">
    <location>
        <begin position="1"/>
        <end position="29"/>
    </location>
</feature>
<dbReference type="PANTHER" id="PTHR11709">
    <property type="entry name" value="MULTI-COPPER OXIDASE"/>
    <property type="match status" value="1"/>
</dbReference>
<dbReference type="EMBL" id="AP021879">
    <property type="protein sequence ID" value="BBO92663.1"/>
    <property type="molecule type" value="Genomic_DNA"/>
</dbReference>
<dbReference type="InterPro" id="IPR001117">
    <property type="entry name" value="Cu-oxidase_2nd"/>
</dbReference>
<evidence type="ECO:0008006" key="11">
    <source>
        <dbReference type="Google" id="ProtNLM"/>
    </source>
</evidence>
<dbReference type="GO" id="GO:0016491">
    <property type="term" value="F:oxidoreductase activity"/>
    <property type="evidence" value="ECO:0007669"/>
    <property type="project" value="UniProtKB-KW"/>
</dbReference>
<evidence type="ECO:0000259" key="8">
    <source>
        <dbReference type="Pfam" id="PF17803"/>
    </source>
</evidence>
<dbReference type="GO" id="GO:0005507">
    <property type="term" value="F:copper ion binding"/>
    <property type="evidence" value="ECO:0007669"/>
    <property type="project" value="InterPro"/>
</dbReference>
<name>A0A5K8AIZ5_9BACT</name>
<evidence type="ECO:0000259" key="6">
    <source>
        <dbReference type="Pfam" id="PF00394"/>
    </source>
</evidence>
<dbReference type="Pfam" id="PF07732">
    <property type="entry name" value="Cu-oxidase_3"/>
    <property type="match status" value="1"/>
</dbReference>
<evidence type="ECO:0000259" key="7">
    <source>
        <dbReference type="Pfam" id="PF07732"/>
    </source>
</evidence>
<dbReference type="SUPFAM" id="SSF49503">
    <property type="entry name" value="Cupredoxins"/>
    <property type="match status" value="2"/>
</dbReference>
<dbReference type="InterPro" id="IPR040853">
    <property type="entry name" value="RapA2_cadherin-like"/>
</dbReference>
<evidence type="ECO:0000256" key="1">
    <source>
        <dbReference type="ARBA" id="ARBA00022723"/>
    </source>
</evidence>
<dbReference type="InterPro" id="IPR045087">
    <property type="entry name" value="Cu-oxidase_fam"/>
</dbReference>
<keyword evidence="10" id="KW-1185">Reference proteome</keyword>
<dbReference type="Proteomes" id="UP000422108">
    <property type="component" value="Chromosome"/>
</dbReference>
<feature type="region of interest" description="Disordered" evidence="4">
    <location>
        <begin position="512"/>
        <end position="531"/>
    </location>
</feature>
<feature type="chain" id="PRO_5024354006" description="Plastocyanin-like domain-containing protein" evidence="5">
    <location>
        <begin position="30"/>
        <end position="614"/>
    </location>
</feature>
<keyword evidence="3" id="KW-0186">Copper</keyword>
<protein>
    <recommendedName>
        <fullName evidence="11">Plastocyanin-like domain-containing protein</fullName>
    </recommendedName>
</protein>